<dbReference type="InterPro" id="IPR051120">
    <property type="entry name" value="ABC_AA/LPS_Transport"/>
</dbReference>
<dbReference type="FunFam" id="3.40.50.300:FF:000421">
    <property type="entry name" value="Branched-chain amino acid ABC transporter ATP-binding protein"/>
    <property type="match status" value="1"/>
</dbReference>
<dbReference type="PANTHER" id="PTHR45772:SF1">
    <property type="entry name" value="ABC TRANSPORTER ATP-BINDING PROTEIN"/>
    <property type="match status" value="1"/>
</dbReference>
<keyword evidence="2" id="KW-0547">Nucleotide-binding</keyword>
<dbReference type="Proteomes" id="UP000184444">
    <property type="component" value="Unassembled WGS sequence"/>
</dbReference>
<dbReference type="InterPro" id="IPR027417">
    <property type="entry name" value="P-loop_NTPase"/>
</dbReference>
<protein>
    <submittedName>
        <fullName evidence="5">Amino acid/amide ABC transporter ATP-binding protein 1, HAAT family</fullName>
    </submittedName>
</protein>
<name>A0A1M7DWK5_9RHOB</name>
<reference evidence="6" key="1">
    <citation type="submission" date="2016-11" db="EMBL/GenBank/DDBJ databases">
        <authorList>
            <person name="Varghese N."/>
            <person name="Submissions S."/>
        </authorList>
    </citation>
    <scope>NUCLEOTIDE SEQUENCE [LARGE SCALE GENOMIC DNA]</scope>
    <source>
        <strain evidence="6">DSM 6637</strain>
    </source>
</reference>
<dbReference type="SUPFAM" id="SSF52540">
    <property type="entry name" value="P-loop containing nucleoside triphosphate hydrolases"/>
    <property type="match status" value="1"/>
</dbReference>
<dbReference type="EMBL" id="FRCK01000001">
    <property type="protein sequence ID" value="SHL83901.1"/>
    <property type="molecule type" value="Genomic_DNA"/>
</dbReference>
<evidence type="ECO:0000259" key="4">
    <source>
        <dbReference type="PROSITE" id="PS50893"/>
    </source>
</evidence>
<organism evidence="5 6">
    <name type="scientific">Paracoccus solventivorans</name>
    <dbReference type="NCBI Taxonomy" id="53463"/>
    <lineage>
        <taxon>Bacteria</taxon>
        <taxon>Pseudomonadati</taxon>
        <taxon>Pseudomonadota</taxon>
        <taxon>Alphaproteobacteria</taxon>
        <taxon>Rhodobacterales</taxon>
        <taxon>Paracoccaceae</taxon>
        <taxon>Paracoccus</taxon>
    </lineage>
</organism>
<keyword evidence="6" id="KW-1185">Reference proteome</keyword>
<dbReference type="GO" id="GO:0005524">
    <property type="term" value="F:ATP binding"/>
    <property type="evidence" value="ECO:0007669"/>
    <property type="project" value="UniProtKB-KW"/>
</dbReference>
<dbReference type="InterPro" id="IPR003439">
    <property type="entry name" value="ABC_transporter-like_ATP-bd"/>
</dbReference>
<dbReference type="SMART" id="SM00382">
    <property type="entry name" value="AAA"/>
    <property type="match status" value="1"/>
</dbReference>
<evidence type="ECO:0000256" key="3">
    <source>
        <dbReference type="ARBA" id="ARBA00022840"/>
    </source>
</evidence>
<feature type="domain" description="ABC transporter" evidence="4">
    <location>
        <begin position="27"/>
        <end position="275"/>
    </location>
</feature>
<keyword evidence="3 5" id="KW-0067">ATP-binding</keyword>
<evidence type="ECO:0000256" key="2">
    <source>
        <dbReference type="ARBA" id="ARBA00022741"/>
    </source>
</evidence>
<evidence type="ECO:0000313" key="5">
    <source>
        <dbReference type="EMBL" id="SHL83901.1"/>
    </source>
</evidence>
<sequence>MAGTNFQTAGPVTTAAAASAGARPVILRCTGIERSFGGLKALKGVDVEVHEGEIFGLVGPNGSGKTTMVNVMTGFYPPNAGRVELFGRDITGTAPHRVAKQGVARTFQNLALFKGMSVLDNILVGRHTHMHPSSLATLFYWVWAQREELAHRRVVEEIIDFMQLQDIRDEPVDVIPMGLQKRVELARALVAEPRFLILDEPMAGMNQEEKEYIARFILDARDERGVTILLIEHHMDVVTALCDRVAVLSYGEVIAEGEPHATIADPAVVTAYLGARAAARHAGIAVQQQAGQHTGAGA</sequence>
<keyword evidence="1" id="KW-0813">Transport</keyword>
<evidence type="ECO:0000256" key="1">
    <source>
        <dbReference type="ARBA" id="ARBA00022448"/>
    </source>
</evidence>
<dbReference type="AlphaFoldDB" id="A0A1M7DWK5"/>
<dbReference type="RefSeq" id="WP_234951960.1">
    <property type="nucleotide sequence ID" value="NZ_FRCK01000001.1"/>
</dbReference>
<dbReference type="GO" id="GO:0016887">
    <property type="term" value="F:ATP hydrolysis activity"/>
    <property type="evidence" value="ECO:0007669"/>
    <property type="project" value="InterPro"/>
</dbReference>
<dbReference type="PROSITE" id="PS50893">
    <property type="entry name" value="ABC_TRANSPORTER_2"/>
    <property type="match status" value="1"/>
</dbReference>
<dbReference type="GO" id="GO:0005886">
    <property type="term" value="C:plasma membrane"/>
    <property type="evidence" value="ECO:0007669"/>
    <property type="project" value="TreeGrafter"/>
</dbReference>
<evidence type="ECO:0000313" key="6">
    <source>
        <dbReference type="Proteomes" id="UP000184444"/>
    </source>
</evidence>
<proteinExistence type="predicted"/>
<gene>
    <name evidence="5" type="ORF">SAMN05444389_101615</name>
</gene>
<dbReference type="STRING" id="53463.SAMN05444389_101615"/>
<dbReference type="Gene3D" id="3.40.50.300">
    <property type="entry name" value="P-loop containing nucleotide triphosphate hydrolases"/>
    <property type="match status" value="1"/>
</dbReference>
<accession>A0A1M7DWK5</accession>
<dbReference type="InterPro" id="IPR003593">
    <property type="entry name" value="AAA+_ATPase"/>
</dbReference>
<dbReference type="CDD" id="cd03219">
    <property type="entry name" value="ABC_Mj1267_LivG_branched"/>
    <property type="match status" value="1"/>
</dbReference>
<dbReference type="PANTHER" id="PTHR45772">
    <property type="entry name" value="CONSERVED COMPONENT OF ABC TRANSPORTER FOR NATURAL AMINO ACIDS-RELATED"/>
    <property type="match status" value="1"/>
</dbReference>
<dbReference type="Pfam" id="PF00005">
    <property type="entry name" value="ABC_tran"/>
    <property type="match status" value="1"/>
</dbReference>